<name>A0A1C7MM75_GRIFR</name>
<sequence length="235" mass="25942">MGRVRSRKFCCCLPVRFGVFCSSLIGIVAGGFFSIVLWIEVHKISTGQILLSAPTNIVIWIAAFSFTFMLFDALLGMIGCLFRFRRFVNGYAASLVFDTLFNISIGSFFLFQLFHQDGADEVTKCVDGTTGDVGDVKNWACQKGFDVLRIVVVVLFVILWLFEIAGCFIVYDYVGQLRDEQEAEQALSMPQQQIAVSAPYPATTYRTPTYGGPGDMEAGKSPYTFTAPANAYGSI</sequence>
<evidence type="ECO:0000256" key="1">
    <source>
        <dbReference type="SAM" id="Phobius"/>
    </source>
</evidence>
<comment type="caution">
    <text evidence="2">The sequence shown here is derived from an EMBL/GenBank/DDBJ whole genome shotgun (WGS) entry which is preliminary data.</text>
</comment>
<keyword evidence="3" id="KW-1185">Reference proteome</keyword>
<evidence type="ECO:0000313" key="2">
    <source>
        <dbReference type="EMBL" id="OBZ77559.1"/>
    </source>
</evidence>
<feature type="transmembrane region" description="Helical" evidence="1">
    <location>
        <begin position="91"/>
        <end position="114"/>
    </location>
</feature>
<proteinExistence type="predicted"/>
<reference evidence="2 3" key="1">
    <citation type="submission" date="2016-03" db="EMBL/GenBank/DDBJ databases">
        <title>Whole genome sequencing of Grifola frondosa 9006-11.</title>
        <authorList>
            <person name="Min B."/>
            <person name="Park H."/>
            <person name="Kim J.-G."/>
            <person name="Cho H."/>
            <person name="Oh Y.-L."/>
            <person name="Kong W.-S."/>
            <person name="Choi I.-G."/>
        </authorList>
    </citation>
    <scope>NUCLEOTIDE SEQUENCE [LARGE SCALE GENOMIC DNA]</scope>
    <source>
        <strain evidence="2 3">9006-11</strain>
    </source>
</reference>
<dbReference type="OMA" id="YGCHIAF"/>
<keyword evidence="1" id="KW-1133">Transmembrane helix</keyword>
<dbReference type="AlphaFoldDB" id="A0A1C7MM75"/>
<dbReference type="EMBL" id="LUGG01000002">
    <property type="protein sequence ID" value="OBZ77559.1"/>
    <property type="molecule type" value="Genomic_DNA"/>
</dbReference>
<gene>
    <name evidence="2" type="ORF">A0H81_02231</name>
</gene>
<accession>A0A1C7MM75</accession>
<keyword evidence="1" id="KW-0812">Transmembrane</keyword>
<organism evidence="2 3">
    <name type="scientific">Grifola frondosa</name>
    <name type="common">Maitake</name>
    <name type="synonym">Polyporus frondosus</name>
    <dbReference type="NCBI Taxonomy" id="5627"/>
    <lineage>
        <taxon>Eukaryota</taxon>
        <taxon>Fungi</taxon>
        <taxon>Dikarya</taxon>
        <taxon>Basidiomycota</taxon>
        <taxon>Agaricomycotina</taxon>
        <taxon>Agaricomycetes</taxon>
        <taxon>Polyporales</taxon>
        <taxon>Grifolaceae</taxon>
        <taxon>Grifola</taxon>
    </lineage>
</organism>
<feature type="transmembrane region" description="Helical" evidence="1">
    <location>
        <begin position="59"/>
        <end position="84"/>
    </location>
</feature>
<evidence type="ECO:0000313" key="3">
    <source>
        <dbReference type="Proteomes" id="UP000092993"/>
    </source>
</evidence>
<dbReference type="Proteomes" id="UP000092993">
    <property type="component" value="Unassembled WGS sequence"/>
</dbReference>
<dbReference type="OrthoDB" id="3239304at2759"/>
<protein>
    <submittedName>
        <fullName evidence="2">Uncharacterized protein</fullName>
    </submittedName>
</protein>
<dbReference type="STRING" id="5627.A0A1C7MM75"/>
<feature type="transmembrane region" description="Helical" evidence="1">
    <location>
        <begin position="147"/>
        <end position="171"/>
    </location>
</feature>
<feature type="transmembrane region" description="Helical" evidence="1">
    <location>
        <begin position="12"/>
        <end position="39"/>
    </location>
</feature>
<keyword evidence="1" id="KW-0472">Membrane</keyword>